<dbReference type="InterPro" id="IPR010331">
    <property type="entry name" value="ExoD"/>
</dbReference>
<feature type="transmembrane region" description="Helical" evidence="1">
    <location>
        <begin position="48"/>
        <end position="81"/>
    </location>
</feature>
<evidence type="ECO:0000313" key="3">
    <source>
        <dbReference type="Proteomes" id="UP000316388"/>
    </source>
</evidence>
<dbReference type="Pfam" id="PF06055">
    <property type="entry name" value="ExoD"/>
    <property type="match status" value="1"/>
</dbReference>
<dbReference type="PANTHER" id="PTHR41795:SF1">
    <property type="entry name" value="EXOPOLYSACCHARIDE SYNTHESIS PROTEIN"/>
    <property type="match status" value="1"/>
</dbReference>
<feature type="transmembrane region" description="Helical" evidence="1">
    <location>
        <begin position="174"/>
        <end position="195"/>
    </location>
</feature>
<gene>
    <name evidence="2" type="ORF">Tfont_00628</name>
</gene>
<evidence type="ECO:0000313" key="2">
    <source>
        <dbReference type="EMBL" id="TSE37971.1"/>
    </source>
</evidence>
<protein>
    <submittedName>
        <fullName evidence="2">Exopolysaccharide synthesis, ExoD</fullName>
    </submittedName>
</protein>
<dbReference type="EMBL" id="VJOO01000003">
    <property type="protein sequence ID" value="TSE37971.1"/>
    <property type="molecule type" value="Genomic_DNA"/>
</dbReference>
<reference evidence="2 3" key="1">
    <citation type="submission" date="2019-07" db="EMBL/GenBank/DDBJ databases">
        <title>Tepidimonas fonticaldi AT-A2 draft genome.</title>
        <authorList>
            <person name="Da Costa M.S."/>
            <person name="Froufe H.J.C."/>
            <person name="Egas C."/>
            <person name="Albuquerque L."/>
        </authorList>
    </citation>
    <scope>NUCLEOTIDE SEQUENCE [LARGE SCALE GENOMIC DNA]</scope>
    <source>
        <strain evidence="2 3">AT-A2</strain>
    </source>
</reference>
<feature type="transmembrane region" description="Helical" evidence="1">
    <location>
        <begin position="134"/>
        <end position="154"/>
    </location>
</feature>
<accession>A0A554XQ59</accession>
<dbReference type="AlphaFoldDB" id="A0A554XQ59"/>
<keyword evidence="1" id="KW-0472">Membrane</keyword>
<dbReference type="RefSeq" id="WP_143968347.1">
    <property type="nucleotide sequence ID" value="NZ_VJOO01000003.1"/>
</dbReference>
<dbReference type="Proteomes" id="UP000316388">
    <property type="component" value="Unassembled WGS sequence"/>
</dbReference>
<keyword evidence="1" id="KW-0812">Transmembrane</keyword>
<keyword evidence="1" id="KW-1133">Transmembrane helix</keyword>
<dbReference type="PANTHER" id="PTHR41795">
    <property type="entry name" value="EXOPOLYSACCHARIDE SYNTHESIS PROTEIN"/>
    <property type="match status" value="1"/>
</dbReference>
<proteinExistence type="predicted"/>
<organism evidence="2 3">
    <name type="scientific">Tepidimonas fonticaldi</name>
    <dbReference type="NCBI Taxonomy" id="1101373"/>
    <lineage>
        <taxon>Bacteria</taxon>
        <taxon>Pseudomonadati</taxon>
        <taxon>Pseudomonadota</taxon>
        <taxon>Betaproteobacteria</taxon>
        <taxon>Burkholderiales</taxon>
        <taxon>Tepidimonas</taxon>
    </lineage>
</organism>
<name>A0A554XQ59_9BURK</name>
<evidence type="ECO:0000256" key="1">
    <source>
        <dbReference type="SAM" id="Phobius"/>
    </source>
</evidence>
<comment type="caution">
    <text evidence="2">The sequence shown here is derived from an EMBL/GenBank/DDBJ whole genome shotgun (WGS) entry which is preliminary data.</text>
</comment>
<sequence length="206" mass="22157">MAVELARALREAAARLGEMADSPPPGGAPVALSLGEVVDLHGHGSGAVLLMVMALLTVLPVAGAGTVLSFGLWALALAWMAGRDAIVLPRRVGAVTLRGTWATRGLELLAMTYETAARWLRPRWPALVHPRLRLWWGLWIALMAGIIFLPLPFGNVLPSLSLIALSLGWMFRDGLALLVSGAIGAGAIAYLVTLWQGVEHLFRWWF</sequence>